<dbReference type="Pfam" id="PF13589">
    <property type="entry name" value="HATPase_c_3"/>
    <property type="match status" value="1"/>
</dbReference>
<dbReference type="NCBIfam" id="TIGR00585">
    <property type="entry name" value="mutl"/>
    <property type="match status" value="1"/>
</dbReference>
<evidence type="ECO:0000313" key="7">
    <source>
        <dbReference type="EMBL" id="TMQ73458.1"/>
    </source>
</evidence>
<dbReference type="Gene3D" id="3.30.1540.20">
    <property type="entry name" value="MutL, C-terminal domain, dimerisation subdomain"/>
    <property type="match status" value="1"/>
</dbReference>
<dbReference type="FunFam" id="3.30.565.10:FF:000003">
    <property type="entry name" value="DNA mismatch repair endonuclease MutL"/>
    <property type="match status" value="1"/>
</dbReference>
<comment type="similarity">
    <text evidence="1 4">Belongs to the DNA mismatch repair MutL/HexB family.</text>
</comment>
<dbReference type="AlphaFoldDB" id="A0A538UC20"/>
<dbReference type="InterPro" id="IPR013507">
    <property type="entry name" value="DNA_mismatch_S5_2-like"/>
</dbReference>
<feature type="domain" description="DNA mismatch repair protein S5" evidence="6">
    <location>
        <begin position="224"/>
        <end position="342"/>
    </location>
</feature>
<evidence type="ECO:0000256" key="2">
    <source>
        <dbReference type="ARBA" id="ARBA00022763"/>
    </source>
</evidence>
<dbReference type="SUPFAM" id="SSF55874">
    <property type="entry name" value="ATPase domain of HSP90 chaperone/DNA topoisomerase II/histidine kinase"/>
    <property type="match status" value="1"/>
</dbReference>
<evidence type="ECO:0000256" key="1">
    <source>
        <dbReference type="ARBA" id="ARBA00006082"/>
    </source>
</evidence>
<dbReference type="CDD" id="cd16926">
    <property type="entry name" value="HATPase_MutL-MLH-PMS-like"/>
    <property type="match status" value="1"/>
</dbReference>
<name>A0A538UC20_UNCEI</name>
<evidence type="ECO:0000259" key="5">
    <source>
        <dbReference type="SMART" id="SM00853"/>
    </source>
</evidence>
<dbReference type="Pfam" id="PF01119">
    <property type="entry name" value="DNA_mis_repair"/>
    <property type="match status" value="1"/>
</dbReference>
<dbReference type="InterPro" id="IPR014762">
    <property type="entry name" value="DNA_mismatch_repair_CS"/>
</dbReference>
<keyword evidence="7" id="KW-0540">Nuclease</keyword>
<dbReference type="GO" id="GO:0004519">
    <property type="term" value="F:endonuclease activity"/>
    <property type="evidence" value="ECO:0007669"/>
    <property type="project" value="UniProtKB-KW"/>
</dbReference>
<dbReference type="Gene3D" id="3.30.565.10">
    <property type="entry name" value="Histidine kinase-like ATPase, C-terminal domain"/>
    <property type="match status" value="1"/>
</dbReference>
<dbReference type="PROSITE" id="PS00058">
    <property type="entry name" value="DNA_MISMATCH_REPAIR_1"/>
    <property type="match status" value="1"/>
</dbReference>
<feature type="domain" description="MutL C-terminal dimerisation" evidence="5">
    <location>
        <begin position="403"/>
        <end position="547"/>
    </location>
</feature>
<evidence type="ECO:0000259" key="6">
    <source>
        <dbReference type="SMART" id="SM01340"/>
    </source>
</evidence>
<dbReference type="SUPFAM" id="SSF118116">
    <property type="entry name" value="DNA mismatch repair protein MutL"/>
    <property type="match status" value="1"/>
</dbReference>
<dbReference type="InterPro" id="IPR042121">
    <property type="entry name" value="MutL_C_regsub"/>
</dbReference>
<keyword evidence="7" id="KW-0378">Hydrolase</keyword>
<dbReference type="InterPro" id="IPR020667">
    <property type="entry name" value="DNA_mismatch_repair_MutL"/>
</dbReference>
<keyword evidence="2 4" id="KW-0227">DNA damage</keyword>
<protein>
    <recommendedName>
        <fullName evidence="4">DNA mismatch repair protein MutL</fullName>
    </recommendedName>
</protein>
<dbReference type="InterPro" id="IPR014721">
    <property type="entry name" value="Ribsml_uS5_D2-typ_fold_subgr"/>
</dbReference>
<dbReference type="InterPro" id="IPR002099">
    <property type="entry name" value="MutL/Mlh/PMS"/>
</dbReference>
<dbReference type="GO" id="GO:0005524">
    <property type="term" value="F:ATP binding"/>
    <property type="evidence" value="ECO:0007669"/>
    <property type="project" value="InterPro"/>
</dbReference>
<dbReference type="PANTHER" id="PTHR10073:SF12">
    <property type="entry name" value="DNA MISMATCH REPAIR PROTEIN MLH1"/>
    <property type="match status" value="1"/>
</dbReference>
<dbReference type="SUPFAM" id="SSF54211">
    <property type="entry name" value="Ribosomal protein S5 domain 2-like"/>
    <property type="match status" value="1"/>
</dbReference>
<dbReference type="SMART" id="SM00853">
    <property type="entry name" value="MutL_C"/>
    <property type="match status" value="1"/>
</dbReference>
<evidence type="ECO:0000256" key="3">
    <source>
        <dbReference type="ARBA" id="ARBA00023204"/>
    </source>
</evidence>
<dbReference type="InterPro" id="IPR038973">
    <property type="entry name" value="MutL/Mlh/Pms-like"/>
</dbReference>
<gene>
    <name evidence="4 7" type="primary">mutL</name>
    <name evidence="7" type="ORF">E6K80_00045</name>
</gene>
<reference evidence="7 8" key="1">
    <citation type="journal article" date="2019" name="Nat. Microbiol.">
        <title>Mediterranean grassland soil C-N compound turnover is dependent on rainfall and depth, and is mediated by genomically divergent microorganisms.</title>
        <authorList>
            <person name="Diamond S."/>
            <person name="Andeer P.F."/>
            <person name="Li Z."/>
            <person name="Crits-Christoph A."/>
            <person name="Burstein D."/>
            <person name="Anantharaman K."/>
            <person name="Lane K.R."/>
            <person name="Thomas B.C."/>
            <person name="Pan C."/>
            <person name="Northen T.R."/>
            <person name="Banfield J.F."/>
        </authorList>
    </citation>
    <scope>NUCLEOTIDE SEQUENCE [LARGE SCALE GENOMIC DNA]</scope>
    <source>
        <strain evidence="7">WS_10</strain>
    </source>
</reference>
<accession>A0A538UC20</accession>
<dbReference type="Gene3D" id="3.30.230.10">
    <property type="match status" value="1"/>
</dbReference>
<comment type="caution">
    <text evidence="7">The sequence shown here is derived from an EMBL/GenBank/DDBJ whole genome shotgun (WGS) entry which is preliminary data.</text>
</comment>
<dbReference type="GO" id="GO:0016887">
    <property type="term" value="F:ATP hydrolysis activity"/>
    <property type="evidence" value="ECO:0007669"/>
    <property type="project" value="InterPro"/>
</dbReference>
<evidence type="ECO:0000313" key="8">
    <source>
        <dbReference type="Proteomes" id="UP000319836"/>
    </source>
</evidence>
<dbReference type="EMBL" id="VBPA01000002">
    <property type="protein sequence ID" value="TMQ73458.1"/>
    <property type="molecule type" value="Genomic_DNA"/>
</dbReference>
<dbReference type="GO" id="GO:0006298">
    <property type="term" value="P:mismatch repair"/>
    <property type="evidence" value="ECO:0007669"/>
    <property type="project" value="UniProtKB-UniRule"/>
</dbReference>
<dbReference type="InterPro" id="IPR036890">
    <property type="entry name" value="HATPase_C_sf"/>
</dbReference>
<keyword evidence="7" id="KW-0255">Endonuclease</keyword>
<dbReference type="InterPro" id="IPR042120">
    <property type="entry name" value="MutL_C_dimsub"/>
</dbReference>
<dbReference type="SMART" id="SM01340">
    <property type="entry name" value="DNA_mis_repair"/>
    <property type="match status" value="1"/>
</dbReference>
<dbReference type="InterPro" id="IPR037198">
    <property type="entry name" value="MutL_C_sf"/>
</dbReference>
<evidence type="ECO:0000256" key="4">
    <source>
        <dbReference type="HAMAP-Rule" id="MF_00149"/>
    </source>
</evidence>
<dbReference type="Proteomes" id="UP000319836">
    <property type="component" value="Unassembled WGS sequence"/>
</dbReference>
<sequence>MLTPRMTSTTSASIRRLLPETASRIAAGEVVERPLSALKEILENALDADARRIDVRVEGGLEQRFEVADDGCGIAADELELALERHATSKIASLEDLDRLGSLGFRGEALPSIAAVSRLRITSRRADAELAAFVLVDGGRVTERGPASRAVGTTVEVRELFHNTPARRKFLHSPAGELRAALRLIEALALAYPAVSFRLEVDGKTRFDWPAARGEGLTAAQERAASLWGVRHAEQRLAVSATRDGFGLEALLGLPEHARATREGQLVFVNRRWIQSPLVGHALRQAYGDLLPSGRFPVAALWISVPPDRLDVNVHPTKREVRFADDDRLFALVAGACARHLAHLHPPFTVVYGLSPEPRWAGRVAEEPKEQTSLGLEATPATAAPKALPAGPAGAAEPSVEPELWQLHRTYILAAVRGALVIVDQHAAHERILYEETRARLESRPGESQQLLFPALVDLERDRFELLLELGPWLQQLGWDLSLLGPPTVVIQGVPAGLARERPGEILRDILDDVASEGGGRGANAEIPERLARSYACHAAIKAGMPLTLEEMRTLVDRLFATSKPHGDPHGRPTYVRLELDDLHRRFGRG</sequence>
<dbReference type="HAMAP" id="MF_00149">
    <property type="entry name" value="DNA_mis_repair"/>
    <property type="match status" value="1"/>
</dbReference>
<dbReference type="Pfam" id="PF08676">
    <property type="entry name" value="MutL_C"/>
    <property type="match status" value="1"/>
</dbReference>
<keyword evidence="3 4" id="KW-0234">DNA repair</keyword>
<organism evidence="7 8">
    <name type="scientific">Eiseniibacteriota bacterium</name>
    <dbReference type="NCBI Taxonomy" id="2212470"/>
    <lineage>
        <taxon>Bacteria</taxon>
        <taxon>Candidatus Eiseniibacteriota</taxon>
    </lineage>
</organism>
<comment type="function">
    <text evidence="4">This protein is involved in the repair of mismatches in DNA. It is required for dam-dependent methyl-directed DNA mismatch repair. May act as a 'molecular matchmaker', a protein that promotes the formation of a stable complex between two or more DNA-binding proteins in an ATP-dependent manner without itself being part of a final effector complex.</text>
</comment>
<dbReference type="CDD" id="cd00782">
    <property type="entry name" value="MutL_Trans"/>
    <property type="match status" value="1"/>
</dbReference>
<proteinExistence type="inferred from homology"/>
<dbReference type="InterPro" id="IPR020568">
    <property type="entry name" value="Ribosomal_Su5_D2-typ_SF"/>
</dbReference>
<dbReference type="GO" id="GO:0140664">
    <property type="term" value="F:ATP-dependent DNA damage sensor activity"/>
    <property type="evidence" value="ECO:0007669"/>
    <property type="project" value="InterPro"/>
</dbReference>
<dbReference type="GO" id="GO:0030983">
    <property type="term" value="F:mismatched DNA binding"/>
    <property type="evidence" value="ECO:0007669"/>
    <property type="project" value="InterPro"/>
</dbReference>
<dbReference type="PANTHER" id="PTHR10073">
    <property type="entry name" value="DNA MISMATCH REPAIR PROTEIN MLH, PMS, MUTL"/>
    <property type="match status" value="1"/>
</dbReference>
<dbReference type="InterPro" id="IPR014790">
    <property type="entry name" value="MutL_C"/>
</dbReference>
<dbReference type="GO" id="GO:0032300">
    <property type="term" value="C:mismatch repair complex"/>
    <property type="evidence" value="ECO:0007669"/>
    <property type="project" value="InterPro"/>
</dbReference>
<dbReference type="Gene3D" id="3.30.1370.100">
    <property type="entry name" value="MutL, C-terminal domain, regulatory subdomain"/>
    <property type="match status" value="1"/>
</dbReference>